<evidence type="ECO:0000313" key="14">
    <source>
        <dbReference type="EMBL" id="MEA5141379.1"/>
    </source>
</evidence>
<evidence type="ECO:0000259" key="13">
    <source>
        <dbReference type="PROSITE" id="PS50198"/>
    </source>
</evidence>
<organism evidence="14 15">
    <name type="scientific">Arcicella rigui</name>
    <dbReference type="NCBI Taxonomy" id="797020"/>
    <lineage>
        <taxon>Bacteria</taxon>
        <taxon>Pseudomonadati</taxon>
        <taxon>Bacteroidota</taxon>
        <taxon>Cytophagia</taxon>
        <taxon>Cytophagales</taxon>
        <taxon>Flectobacillaceae</taxon>
        <taxon>Arcicella</taxon>
    </lineage>
</organism>
<evidence type="ECO:0000256" key="1">
    <source>
        <dbReference type="ARBA" id="ARBA00004382"/>
    </source>
</evidence>
<dbReference type="InterPro" id="IPR046357">
    <property type="entry name" value="PPIase_dom_sf"/>
</dbReference>
<evidence type="ECO:0000256" key="11">
    <source>
        <dbReference type="PROSITE-ProRule" id="PRU00278"/>
    </source>
</evidence>
<keyword evidence="6 12" id="KW-0472">Membrane</keyword>
<dbReference type="Proteomes" id="UP001302949">
    <property type="component" value="Unassembled WGS sequence"/>
</dbReference>
<dbReference type="PANTHER" id="PTHR47529">
    <property type="entry name" value="PEPTIDYL-PROLYL CIS-TRANS ISOMERASE D"/>
    <property type="match status" value="1"/>
</dbReference>
<keyword evidence="11 14" id="KW-0413">Isomerase</keyword>
<accession>A0ABU5QEU8</accession>
<comment type="subcellular location">
    <subcellularLocation>
        <location evidence="1">Cell inner membrane</location>
        <topology evidence="1">Single-pass type II membrane protein</topology>
        <orientation evidence="1">Periplasmic side</orientation>
    </subcellularLocation>
</comment>
<keyword evidence="2" id="KW-1003">Cell membrane</keyword>
<evidence type="ECO:0000256" key="3">
    <source>
        <dbReference type="ARBA" id="ARBA00022519"/>
    </source>
</evidence>
<dbReference type="PROSITE" id="PS50198">
    <property type="entry name" value="PPIC_PPIASE_2"/>
    <property type="match status" value="1"/>
</dbReference>
<keyword evidence="3" id="KW-0997">Cell inner membrane</keyword>
<evidence type="ECO:0000256" key="8">
    <source>
        <dbReference type="ARBA" id="ARBA00038408"/>
    </source>
</evidence>
<evidence type="ECO:0000256" key="2">
    <source>
        <dbReference type="ARBA" id="ARBA00022475"/>
    </source>
</evidence>
<reference evidence="14 15" key="1">
    <citation type="submission" date="2023-12" db="EMBL/GenBank/DDBJ databases">
        <title>Novel species of the genus Arcicella isolated from rivers.</title>
        <authorList>
            <person name="Lu H."/>
        </authorList>
    </citation>
    <scope>NUCLEOTIDE SEQUENCE [LARGE SCALE GENOMIC DNA]</scope>
    <source>
        <strain evidence="14 15">KCTC 23307</strain>
    </source>
</reference>
<dbReference type="InterPro" id="IPR000297">
    <property type="entry name" value="PPIase_PpiC"/>
</dbReference>
<feature type="domain" description="PpiC" evidence="13">
    <location>
        <begin position="343"/>
        <end position="446"/>
    </location>
</feature>
<protein>
    <recommendedName>
        <fullName evidence="9">Periplasmic chaperone PpiD</fullName>
    </recommendedName>
    <alternativeName>
        <fullName evidence="10">Periplasmic folding chaperone</fullName>
    </alternativeName>
</protein>
<dbReference type="PANTHER" id="PTHR47529:SF1">
    <property type="entry name" value="PERIPLASMIC CHAPERONE PPID"/>
    <property type="match status" value="1"/>
</dbReference>
<evidence type="ECO:0000256" key="4">
    <source>
        <dbReference type="ARBA" id="ARBA00022692"/>
    </source>
</evidence>
<keyword evidence="5 12" id="KW-1133">Transmembrane helix</keyword>
<evidence type="ECO:0000256" key="12">
    <source>
        <dbReference type="SAM" id="Phobius"/>
    </source>
</evidence>
<dbReference type="InterPro" id="IPR027304">
    <property type="entry name" value="Trigger_fact/SurA_dom_sf"/>
</dbReference>
<gene>
    <name evidence="14" type="ORF">VB248_19650</name>
</gene>
<keyword evidence="4 12" id="KW-0812">Transmembrane</keyword>
<dbReference type="GO" id="GO:0016853">
    <property type="term" value="F:isomerase activity"/>
    <property type="evidence" value="ECO:0007669"/>
    <property type="project" value="UniProtKB-KW"/>
</dbReference>
<comment type="caution">
    <text evidence="14">The sequence shown here is derived from an EMBL/GenBank/DDBJ whole genome shotgun (WGS) entry which is preliminary data.</text>
</comment>
<keyword evidence="11" id="KW-0697">Rotamase</keyword>
<dbReference type="Pfam" id="PF13623">
    <property type="entry name" value="SurA_N_2"/>
    <property type="match status" value="1"/>
</dbReference>
<evidence type="ECO:0000256" key="5">
    <source>
        <dbReference type="ARBA" id="ARBA00022989"/>
    </source>
</evidence>
<dbReference type="Gene3D" id="3.10.50.40">
    <property type="match status" value="1"/>
</dbReference>
<name>A0ABU5QEU8_9BACT</name>
<evidence type="ECO:0000256" key="9">
    <source>
        <dbReference type="ARBA" id="ARBA00040743"/>
    </source>
</evidence>
<evidence type="ECO:0000256" key="7">
    <source>
        <dbReference type="ARBA" id="ARBA00023186"/>
    </source>
</evidence>
<dbReference type="SUPFAM" id="SSF54534">
    <property type="entry name" value="FKBP-like"/>
    <property type="match status" value="1"/>
</dbReference>
<dbReference type="SUPFAM" id="SSF109998">
    <property type="entry name" value="Triger factor/SurA peptide-binding domain-like"/>
    <property type="match status" value="1"/>
</dbReference>
<evidence type="ECO:0000256" key="10">
    <source>
        <dbReference type="ARBA" id="ARBA00042775"/>
    </source>
</evidence>
<proteinExistence type="inferred from homology"/>
<dbReference type="InterPro" id="IPR052029">
    <property type="entry name" value="PpiD_chaperone"/>
</dbReference>
<dbReference type="EMBL" id="JAYFUM010000027">
    <property type="protein sequence ID" value="MEA5141379.1"/>
    <property type="molecule type" value="Genomic_DNA"/>
</dbReference>
<evidence type="ECO:0000256" key="6">
    <source>
        <dbReference type="ARBA" id="ARBA00023136"/>
    </source>
</evidence>
<dbReference type="RefSeq" id="WP_323298536.1">
    <property type="nucleotide sequence ID" value="NZ_JAYFUM010000027.1"/>
</dbReference>
<keyword evidence="7" id="KW-0143">Chaperone</keyword>
<sequence length="705" mass="77519">MALITKIREKSGIAAGAIAISLILFLIGSDLFQGRSSFFGGSKDVVGEIGGEKIKYQDFQSKVEEISQQYTQQSGRGPSEQELSMIRDQVWNQYVLDFAYGKEYEALGLAVSPEELVDMVQGNNIHPSVRQQFSNPQTGQFDKNYVIQFLKNFKTLPASQQQAWVNFEKSLSQDRLRSKYENLLKLSTYTTNVEAQKEYNAQTAKASVRYLYVPFYSMPDSSIAVTDNQLADYLNAHKEMFKGQDTRSIQYVTFPIIPSKLDTASFYNDLKRLAKELAVAKNDSAFAMMNSDIKTPYYATLAEIPEDVKGQLGNMTPGGIYGPFKNGMSYSIYKYGGIQKDSLYTIRASHILVNAPKGASDSVRATARKRAESILAQIKGGASFEAMAQQFGSDGTAQQGGDLGYFKNNGGMVKPFENAVFGFSGTGLLPSIVETDFGFHVVKVTEAKTNTRYKLAAINRTISPSQSTMDEVLRKADAFAADNQSKAEFEASLKKDKSLLMLRADKILEGSTSFNNLQNAREIVRWAFDDERSIGDVSKVFQNDNQYIVALLTASTDAENVKIDDFREELTAGVRADLKAEKITEKLAGISGTLEQIAQKYGAGALVETANDITLAQGVLTSAGADPTALGKAFGLKVGKRSKPFKGEGGVFIMETIKSTPAPAIADLTIYKNSAKMLAAQRTSFYINEAIKENAKIVDNRAKFY</sequence>
<feature type="transmembrane region" description="Helical" evidence="12">
    <location>
        <begin position="12"/>
        <end position="32"/>
    </location>
</feature>
<dbReference type="Pfam" id="PF13616">
    <property type="entry name" value="Rotamase_3"/>
    <property type="match status" value="1"/>
</dbReference>
<keyword evidence="15" id="KW-1185">Reference proteome</keyword>
<evidence type="ECO:0000313" key="15">
    <source>
        <dbReference type="Proteomes" id="UP001302949"/>
    </source>
</evidence>
<comment type="similarity">
    <text evidence="8">Belongs to the PpiD chaperone family.</text>
</comment>